<evidence type="ECO:0000313" key="15">
    <source>
        <dbReference type="Proteomes" id="UP001328107"/>
    </source>
</evidence>
<reference evidence="15" key="1">
    <citation type="submission" date="2022-10" db="EMBL/GenBank/DDBJ databases">
        <title>Genome assembly of Pristionchus species.</title>
        <authorList>
            <person name="Yoshida K."/>
            <person name="Sommer R.J."/>
        </authorList>
    </citation>
    <scope>NUCLEOTIDE SEQUENCE [LARGE SCALE GENOMIC DNA]</scope>
    <source>
        <strain evidence="15">RS5460</strain>
    </source>
</reference>
<keyword evidence="8 13" id="KW-0406">Ion transport</keyword>
<evidence type="ECO:0000256" key="5">
    <source>
        <dbReference type="ARBA" id="ARBA00022692"/>
    </source>
</evidence>
<dbReference type="AlphaFoldDB" id="A0AAN5CPU6"/>
<evidence type="ECO:0008006" key="16">
    <source>
        <dbReference type="Google" id="ProtNLM"/>
    </source>
</evidence>
<evidence type="ECO:0000256" key="6">
    <source>
        <dbReference type="ARBA" id="ARBA00022989"/>
    </source>
</evidence>
<dbReference type="PANTHER" id="PTHR11690">
    <property type="entry name" value="AMILORIDE-SENSITIVE SODIUM CHANNEL-RELATED"/>
    <property type="match status" value="1"/>
</dbReference>
<dbReference type="PANTHER" id="PTHR11690:SF282">
    <property type="entry name" value="DEGENERIN-LIKE PROTEIN ASIC-1"/>
    <property type="match status" value="1"/>
</dbReference>
<name>A0AAN5CPU6_9BILA</name>
<evidence type="ECO:0000313" key="14">
    <source>
        <dbReference type="EMBL" id="GMR48247.1"/>
    </source>
</evidence>
<keyword evidence="9" id="KW-0472">Membrane</keyword>
<dbReference type="Proteomes" id="UP001328107">
    <property type="component" value="Unassembled WGS sequence"/>
</dbReference>
<evidence type="ECO:0000256" key="10">
    <source>
        <dbReference type="ARBA" id="ARBA00023180"/>
    </source>
</evidence>
<keyword evidence="10" id="KW-0325">Glycoprotein</keyword>
<keyword evidence="5 13" id="KW-0812">Transmembrane</keyword>
<evidence type="ECO:0000256" key="8">
    <source>
        <dbReference type="ARBA" id="ARBA00023065"/>
    </source>
</evidence>
<feature type="non-terminal residue" evidence="14">
    <location>
        <position position="1"/>
    </location>
</feature>
<keyword evidence="4 13" id="KW-0894">Sodium channel</keyword>
<protein>
    <recommendedName>
        <fullName evidence="16">Ion channel</fullName>
    </recommendedName>
</protein>
<dbReference type="Gene3D" id="1.10.287.820">
    <property type="entry name" value="Acid-sensing ion channel domain"/>
    <property type="match status" value="1"/>
</dbReference>
<sequence length="390" mass="44871">LQTIDRLTYEYDDLFRGCLFGGDKCDQRNFTSTFDIKYGRCFSFNYNDSTAVSVSKTGSYQGLKLLLYSNLSDYFEVSETAGVRVIIHHQETHPFANIRGHNAPIGMLTTYSMKSSIASRISYGPHKCNDFSPPNFPYQGRYTAEGCQRICFQRHYKAECGCIDSRFPRMDDTDVFCALDNIYQRACLTNVSVRITLVDPSACDCPRPCTEASFSSTISQAFLRPDSFVLFDPTNRSTHREYVMLSLFYSTLSVDSLVEFPSYTFSNLISDLGGTVGFWLSMSLIGFYELVIFLTKLFSASLQYTRSFYVNRKISQSIDIKMSSSTQEMNNNDRTVNPTRRDWDYRRSRYRSEMEKGLVEQREKHFVNLARILGINPSRVHQIHSNKLFQ</sequence>
<keyword evidence="6" id="KW-1133">Transmembrane helix</keyword>
<evidence type="ECO:0000256" key="2">
    <source>
        <dbReference type="ARBA" id="ARBA00007193"/>
    </source>
</evidence>
<proteinExistence type="inferred from homology"/>
<dbReference type="Gene3D" id="2.60.470.10">
    <property type="entry name" value="Acid-sensing ion channels like domains"/>
    <property type="match status" value="1"/>
</dbReference>
<evidence type="ECO:0000256" key="7">
    <source>
        <dbReference type="ARBA" id="ARBA00023053"/>
    </source>
</evidence>
<evidence type="ECO:0000256" key="13">
    <source>
        <dbReference type="RuleBase" id="RU000679"/>
    </source>
</evidence>
<dbReference type="PRINTS" id="PR01078">
    <property type="entry name" value="AMINACHANNEL"/>
</dbReference>
<evidence type="ECO:0000256" key="3">
    <source>
        <dbReference type="ARBA" id="ARBA00022448"/>
    </source>
</evidence>
<comment type="caution">
    <text evidence="14">The sequence shown here is derived from an EMBL/GenBank/DDBJ whole genome shotgun (WGS) entry which is preliminary data.</text>
</comment>
<keyword evidence="11 13" id="KW-0739">Sodium transport</keyword>
<evidence type="ECO:0000256" key="9">
    <source>
        <dbReference type="ARBA" id="ARBA00023136"/>
    </source>
</evidence>
<evidence type="ECO:0000256" key="12">
    <source>
        <dbReference type="ARBA" id="ARBA00023303"/>
    </source>
</evidence>
<comment type="similarity">
    <text evidence="2 13">Belongs to the amiloride-sensitive sodium channel (TC 1.A.6) family.</text>
</comment>
<comment type="subcellular location">
    <subcellularLocation>
        <location evidence="1">Membrane</location>
        <topology evidence="1">Multi-pass membrane protein</topology>
    </subcellularLocation>
</comment>
<dbReference type="InterPro" id="IPR001873">
    <property type="entry name" value="ENaC"/>
</dbReference>
<keyword evidence="7" id="KW-0915">Sodium</keyword>
<accession>A0AAN5CPU6</accession>
<evidence type="ECO:0000256" key="1">
    <source>
        <dbReference type="ARBA" id="ARBA00004141"/>
    </source>
</evidence>
<organism evidence="14 15">
    <name type="scientific">Pristionchus mayeri</name>
    <dbReference type="NCBI Taxonomy" id="1317129"/>
    <lineage>
        <taxon>Eukaryota</taxon>
        <taxon>Metazoa</taxon>
        <taxon>Ecdysozoa</taxon>
        <taxon>Nematoda</taxon>
        <taxon>Chromadorea</taxon>
        <taxon>Rhabditida</taxon>
        <taxon>Rhabditina</taxon>
        <taxon>Diplogasteromorpha</taxon>
        <taxon>Diplogasteroidea</taxon>
        <taxon>Neodiplogasteridae</taxon>
        <taxon>Pristionchus</taxon>
    </lineage>
</organism>
<dbReference type="GO" id="GO:0005886">
    <property type="term" value="C:plasma membrane"/>
    <property type="evidence" value="ECO:0007669"/>
    <property type="project" value="TreeGrafter"/>
</dbReference>
<evidence type="ECO:0000256" key="4">
    <source>
        <dbReference type="ARBA" id="ARBA00022461"/>
    </source>
</evidence>
<keyword evidence="3 13" id="KW-0813">Transport</keyword>
<dbReference type="GO" id="GO:0015280">
    <property type="term" value="F:ligand-gated sodium channel activity"/>
    <property type="evidence" value="ECO:0007669"/>
    <property type="project" value="TreeGrafter"/>
</dbReference>
<dbReference type="Pfam" id="PF00858">
    <property type="entry name" value="ASC"/>
    <property type="match status" value="1"/>
</dbReference>
<keyword evidence="15" id="KW-1185">Reference proteome</keyword>
<keyword evidence="12 13" id="KW-0407">Ion channel</keyword>
<dbReference type="EMBL" id="BTRK01000004">
    <property type="protein sequence ID" value="GMR48247.1"/>
    <property type="molecule type" value="Genomic_DNA"/>
</dbReference>
<gene>
    <name evidence="14" type="ORF">PMAYCL1PPCAC_18442</name>
</gene>
<evidence type="ECO:0000256" key="11">
    <source>
        <dbReference type="ARBA" id="ARBA00023201"/>
    </source>
</evidence>